<dbReference type="GO" id="GO:0006567">
    <property type="term" value="P:L-threonine catabolic process"/>
    <property type="evidence" value="ECO:0007669"/>
    <property type="project" value="TreeGrafter"/>
</dbReference>
<evidence type="ECO:0000259" key="4">
    <source>
        <dbReference type="Pfam" id="PF00291"/>
    </source>
</evidence>
<dbReference type="GO" id="GO:0006565">
    <property type="term" value="P:L-serine catabolic process"/>
    <property type="evidence" value="ECO:0007669"/>
    <property type="project" value="TreeGrafter"/>
</dbReference>
<dbReference type="EMBL" id="AMFJ01000409">
    <property type="protein sequence ID" value="EKE27896.1"/>
    <property type="molecule type" value="Genomic_DNA"/>
</dbReference>
<dbReference type="GO" id="GO:0004794">
    <property type="term" value="F:threonine deaminase activity"/>
    <property type="evidence" value="ECO:0007669"/>
    <property type="project" value="TreeGrafter"/>
</dbReference>
<dbReference type="SUPFAM" id="SSF53383">
    <property type="entry name" value="PLP-dependent transferases"/>
    <property type="match status" value="1"/>
</dbReference>
<dbReference type="PANTHER" id="PTHR48078">
    <property type="entry name" value="THREONINE DEHYDRATASE, MITOCHONDRIAL-RELATED"/>
    <property type="match status" value="1"/>
</dbReference>
<comment type="caution">
    <text evidence="5">The sequence shown here is derived from an EMBL/GenBank/DDBJ whole genome shotgun (WGS) entry which is preliminary data.</text>
</comment>
<comment type="cofactor">
    <cofactor evidence="1">
        <name>pyridoxal 5'-phosphate</name>
        <dbReference type="ChEBI" id="CHEBI:597326"/>
    </cofactor>
</comment>
<proteinExistence type="predicted"/>
<dbReference type="InterPro" id="IPR050147">
    <property type="entry name" value="Ser/Thr_Dehydratase"/>
</dbReference>
<dbReference type="SUPFAM" id="SSF53686">
    <property type="entry name" value="Tryptophan synthase beta subunit-like PLP-dependent enzymes"/>
    <property type="match status" value="1"/>
</dbReference>
<evidence type="ECO:0000256" key="2">
    <source>
        <dbReference type="ARBA" id="ARBA00022898"/>
    </source>
</evidence>
<dbReference type="GO" id="GO:0009097">
    <property type="term" value="P:isoleucine biosynthetic process"/>
    <property type="evidence" value="ECO:0007669"/>
    <property type="project" value="TreeGrafter"/>
</dbReference>
<dbReference type="Gene3D" id="3.40.50.1100">
    <property type="match status" value="2"/>
</dbReference>
<organism evidence="5">
    <name type="scientific">uncultured bacterium</name>
    <name type="common">gcode 4</name>
    <dbReference type="NCBI Taxonomy" id="1234023"/>
    <lineage>
        <taxon>Bacteria</taxon>
        <taxon>environmental samples</taxon>
    </lineage>
</organism>
<keyword evidence="2" id="KW-0663">Pyridoxal phosphate</keyword>
<feature type="domain" description="Tryptophan synthase beta chain-like PALP" evidence="4">
    <location>
        <begin position="28"/>
        <end position="286"/>
    </location>
</feature>
<reference evidence="5" key="1">
    <citation type="journal article" date="2012" name="Science">
        <title>Fermentation, hydrogen, and sulfur metabolism in multiple uncultivated bacterial phyla.</title>
        <authorList>
            <person name="Wrighton K.C."/>
            <person name="Thomas B.C."/>
            <person name="Sharon I."/>
            <person name="Miller C.S."/>
            <person name="Castelle C.J."/>
            <person name="VerBerkmoes N.C."/>
            <person name="Wilkins M.J."/>
            <person name="Hettich R.L."/>
            <person name="Lipton M.S."/>
            <person name="Williams K.H."/>
            <person name="Long P.E."/>
            <person name="Banfield J.F."/>
        </authorList>
    </citation>
    <scope>NUCLEOTIDE SEQUENCE [LARGE SCALE GENOMIC DNA]</scope>
</reference>
<evidence type="ECO:0000256" key="3">
    <source>
        <dbReference type="ARBA" id="ARBA00023239"/>
    </source>
</evidence>
<dbReference type="Gene3D" id="3.40.640.10">
    <property type="entry name" value="Type I PLP-dependent aspartate aminotransferase-like (Major domain)"/>
    <property type="match status" value="1"/>
</dbReference>
<dbReference type="GO" id="GO:0003941">
    <property type="term" value="F:L-serine ammonia-lyase activity"/>
    <property type="evidence" value="ECO:0007669"/>
    <property type="project" value="TreeGrafter"/>
</dbReference>
<dbReference type="InterPro" id="IPR015421">
    <property type="entry name" value="PyrdxlP-dep_Trfase_major"/>
</dbReference>
<dbReference type="PANTHER" id="PTHR48078:SF6">
    <property type="entry name" value="L-THREONINE DEHYDRATASE CATABOLIC TDCB"/>
    <property type="match status" value="1"/>
</dbReference>
<gene>
    <name evidence="5" type="ORF">ACD_3C00135G0004</name>
</gene>
<protein>
    <recommendedName>
        <fullName evidence="4">Tryptophan synthase beta chain-like PALP domain-containing protein</fullName>
    </recommendedName>
</protein>
<dbReference type="InterPro" id="IPR015424">
    <property type="entry name" value="PyrdxlP-dep_Trfase"/>
</dbReference>
<dbReference type="InterPro" id="IPR001926">
    <property type="entry name" value="TrpB-like_PALP"/>
</dbReference>
<name>K2F9T8_9BACT</name>
<sequence>MTFDVEYLDKINKEIILAHDVVGRICIKTNLKRLDWLKKLAWVDVFWKFESDQLTGSFKIRWAYYKLDKIKWNWKPVIAASAWNHWLAIAEAWKLLWIDTSICIPINASTIKKERLSYYDHSIIQYWDSLEEATDFARKIAKEKNLEFISPFNDMDLICWQGTLAIDILNQIDDINTIIIPVWWGWLIAWMAVYIKTNYPNIKIIWVEPENYSSVNSSIKNSEITRVTNIPTFADWLSVNLEEDSLTFDIIKNLVDEIIEVSEEEIAAATLSILYHESKLVEPSWAISISPILSWKIWTEYWKIAVVFSWWNISTSNVVKIANYPFKNKDLAKFTNYIYPTVDNEIKIKWVNNCSPEESDGLISDLEYDINFISSRFSDIKNKTANFKKKLKEYIDYCTKKWFFLDQSSLDKACAIIHMLDEWLLKNEDIELDVYDVPKYNRKITSYLQEYRSFLHLIMVIEMIFDYRSASYDQSLDSMFFSLESQDSPNVNYNRYESKYTSNLELQLSEILWINNEKNSVTVASSWMAAFNLIENYLVKYVLSPWDTLLVPNYIYFESEEQIKRLYWINFVKWDTYSTNEIISMILSHRPKVVFLDPMTNTLELNMIDIQKIIEQISNKTDYKIHFVVDWTMVSWAINPFNFNIGDNAEIFYYESCSKYLQLWLDMSMWWLVVTNVNHKNHFNRLRRNAWWIMYDGSVHMFPYFTRNEHIIRMKRFTRNWLFITNLINWDDRLKWKVNAIFPLETTHEFHEIAKNYDFIWWVLTFKFNNIFLNQRDILNACIDRIIKKSTENWVSITKWVSFWFSLPRISAAAAMNELDPPFLRLSVWDRSLTETELLAKVIIESFIEHILANELS</sequence>
<keyword evidence="3" id="KW-0456">Lyase</keyword>
<dbReference type="AlphaFoldDB" id="K2F9T8"/>
<accession>K2F9T8</accession>
<evidence type="ECO:0000256" key="1">
    <source>
        <dbReference type="ARBA" id="ARBA00001933"/>
    </source>
</evidence>
<dbReference type="Pfam" id="PF00291">
    <property type="entry name" value="PALP"/>
    <property type="match status" value="1"/>
</dbReference>
<dbReference type="InterPro" id="IPR036052">
    <property type="entry name" value="TrpB-like_PALP_sf"/>
</dbReference>
<evidence type="ECO:0000313" key="5">
    <source>
        <dbReference type="EMBL" id="EKE27896.1"/>
    </source>
</evidence>